<comment type="similarity">
    <text evidence="3">Belongs to the alpha-acetolactate decarboxylase family.</text>
</comment>
<keyword evidence="6" id="KW-0210">Decarboxylase</keyword>
<sequence>MDSNALFQFSTFDAIMGGIGDHGSTVNDLLRKGDHGLGTFRQMCGEMVMIDGETYQVTADEGVIKAEGGAILPFAQVTRFSPSNVRDIDPLDKISLSAALQENHPASNNLFVSIRIDGNFEQLSTHIVRQQKFSGQPGSELLKNMKHDVLKDISGTAFGFRSPNHAGFSPAGLHLHFISADRQFGGHVIDFRMLRGTLGSCVIRNIQLEFPTSEAFNEMEFVAQPKASNQ</sequence>
<proteinExistence type="inferred from homology"/>
<organism evidence="9 10">
    <name type="scientific">Oculimacula yallundae</name>
    <dbReference type="NCBI Taxonomy" id="86028"/>
    <lineage>
        <taxon>Eukaryota</taxon>
        <taxon>Fungi</taxon>
        <taxon>Dikarya</taxon>
        <taxon>Ascomycota</taxon>
        <taxon>Pezizomycotina</taxon>
        <taxon>Leotiomycetes</taxon>
        <taxon>Helotiales</taxon>
        <taxon>Ploettnerulaceae</taxon>
        <taxon>Oculimacula</taxon>
    </lineage>
</organism>
<dbReference type="PANTHER" id="PTHR35524">
    <property type="entry name" value="ALPHA-ACETOLACTATE DECARBOXYLASE"/>
    <property type="match status" value="1"/>
</dbReference>
<protein>
    <recommendedName>
        <fullName evidence="5">Alpha-acetolactate decarboxylase</fullName>
        <ecNumber evidence="4">4.1.1.5</ecNumber>
    </recommendedName>
</protein>
<evidence type="ECO:0000256" key="8">
    <source>
        <dbReference type="ARBA" id="ARBA00023239"/>
    </source>
</evidence>
<dbReference type="Proteomes" id="UP001595075">
    <property type="component" value="Unassembled WGS sequence"/>
</dbReference>
<dbReference type="Pfam" id="PF03306">
    <property type="entry name" value="AAL_decarboxy"/>
    <property type="match status" value="1"/>
</dbReference>
<dbReference type="Gene3D" id="3.30.1330.80">
    <property type="entry name" value="Hypothetical protein, similar to alpha- acetolactate decarboxylase, domain 2"/>
    <property type="match status" value="2"/>
</dbReference>
<comment type="pathway">
    <text evidence="2">Polyol metabolism; (R,R)-butane-2,3-diol biosynthesis; (R,R)-butane-2,3-diol from pyruvate: step 2/3.</text>
</comment>
<keyword evidence="8" id="KW-0456">Lyase</keyword>
<gene>
    <name evidence="9" type="ORF">VTL71DRAFT_10389</name>
</gene>
<name>A0ABR4CSY5_9HELO</name>
<dbReference type="SUPFAM" id="SSF117856">
    <property type="entry name" value="AF0104/ALDC/Ptd012-like"/>
    <property type="match status" value="1"/>
</dbReference>
<evidence type="ECO:0000313" key="10">
    <source>
        <dbReference type="Proteomes" id="UP001595075"/>
    </source>
</evidence>
<comment type="catalytic activity">
    <reaction evidence="1">
        <text>(2S)-2-acetolactate + H(+) = (R)-acetoin + CO2</text>
        <dbReference type="Rhea" id="RHEA:21580"/>
        <dbReference type="ChEBI" id="CHEBI:15378"/>
        <dbReference type="ChEBI" id="CHEBI:15686"/>
        <dbReference type="ChEBI" id="CHEBI:16526"/>
        <dbReference type="ChEBI" id="CHEBI:58476"/>
        <dbReference type="EC" id="4.1.1.5"/>
    </reaction>
</comment>
<keyword evidence="10" id="KW-1185">Reference proteome</keyword>
<dbReference type="EC" id="4.1.1.5" evidence="4"/>
<evidence type="ECO:0000256" key="4">
    <source>
        <dbReference type="ARBA" id="ARBA00013204"/>
    </source>
</evidence>
<evidence type="ECO:0000256" key="7">
    <source>
        <dbReference type="ARBA" id="ARBA00023061"/>
    </source>
</evidence>
<evidence type="ECO:0000313" key="9">
    <source>
        <dbReference type="EMBL" id="KAL2073065.1"/>
    </source>
</evidence>
<evidence type="ECO:0000256" key="5">
    <source>
        <dbReference type="ARBA" id="ARBA00020164"/>
    </source>
</evidence>
<comment type="caution">
    <text evidence="9">The sequence shown here is derived from an EMBL/GenBank/DDBJ whole genome shotgun (WGS) entry which is preliminary data.</text>
</comment>
<evidence type="ECO:0000256" key="3">
    <source>
        <dbReference type="ARBA" id="ARBA00007106"/>
    </source>
</evidence>
<keyword evidence="7" id="KW-0005">Acetoin biosynthesis</keyword>
<dbReference type="PANTHER" id="PTHR35524:SF1">
    <property type="entry name" value="ALPHA-ACETOLACTATE DECARBOXYLASE"/>
    <property type="match status" value="1"/>
</dbReference>
<dbReference type="CDD" id="cd17299">
    <property type="entry name" value="acetolactate_decarboxylase"/>
    <property type="match status" value="1"/>
</dbReference>
<evidence type="ECO:0000256" key="6">
    <source>
        <dbReference type="ARBA" id="ARBA00022793"/>
    </source>
</evidence>
<dbReference type="InterPro" id="IPR005128">
    <property type="entry name" value="Acetolactate_a_deCO2ase"/>
</dbReference>
<reference evidence="9 10" key="1">
    <citation type="journal article" date="2024" name="Commun. Biol.">
        <title>Comparative genomic analysis of thermophilic fungi reveals convergent evolutionary adaptations and gene losses.</title>
        <authorList>
            <person name="Steindorff A.S."/>
            <person name="Aguilar-Pontes M.V."/>
            <person name="Robinson A.J."/>
            <person name="Andreopoulos B."/>
            <person name="LaButti K."/>
            <person name="Kuo A."/>
            <person name="Mondo S."/>
            <person name="Riley R."/>
            <person name="Otillar R."/>
            <person name="Haridas S."/>
            <person name="Lipzen A."/>
            <person name="Grimwood J."/>
            <person name="Schmutz J."/>
            <person name="Clum A."/>
            <person name="Reid I.D."/>
            <person name="Moisan M.C."/>
            <person name="Butler G."/>
            <person name="Nguyen T.T.M."/>
            <person name="Dewar K."/>
            <person name="Conant G."/>
            <person name="Drula E."/>
            <person name="Henrissat B."/>
            <person name="Hansel C."/>
            <person name="Singer S."/>
            <person name="Hutchinson M.I."/>
            <person name="de Vries R.P."/>
            <person name="Natvig D.O."/>
            <person name="Powell A.J."/>
            <person name="Tsang A."/>
            <person name="Grigoriev I.V."/>
        </authorList>
    </citation>
    <scope>NUCLEOTIDE SEQUENCE [LARGE SCALE GENOMIC DNA]</scope>
    <source>
        <strain evidence="9 10">CBS 494.80</strain>
    </source>
</reference>
<evidence type="ECO:0000256" key="1">
    <source>
        <dbReference type="ARBA" id="ARBA00001784"/>
    </source>
</evidence>
<dbReference type="PIRSF" id="PIRSF001332">
    <property type="entry name" value="Acetolac_decarb"/>
    <property type="match status" value="1"/>
</dbReference>
<accession>A0ABR4CSY5</accession>
<dbReference type="EMBL" id="JAZHXI010000003">
    <property type="protein sequence ID" value="KAL2073065.1"/>
    <property type="molecule type" value="Genomic_DNA"/>
</dbReference>
<evidence type="ECO:0000256" key="2">
    <source>
        <dbReference type="ARBA" id="ARBA00005170"/>
    </source>
</evidence>